<protein>
    <submittedName>
        <fullName evidence="2">Uncharacterized protein</fullName>
    </submittedName>
</protein>
<sequence length="177" mass="18872">MRNDEDNVDLLDLLETETDCASVLSTSATLPDSAGSSSSCMTAEEATPPSLGAPASSACEIQLLTRLTKAMICIHRGLYHASLSSLRASSSKNYPKLSFCHTENPVPSNGPPSAPATDPAPRSKRKKPPQRGPPPPQKTLRRAARRVSGSVERRATGRLLPQLRLMPSGLTTITNDI</sequence>
<feature type="region of interest" description="Disordered" evidence="1">
    <location>
        <begin position="99"/>
        <end position="155"/>
    </location>
</feature>
<accession>A0A9N7V4W3</accession>
<evidence type="ECO:0000256" key="1">
    <source>
        <dbReference type="SAM" id="MobiDB-lite"/>
    </source>
</evidence>
<reference evidence="2" key="1">
    <citation type="submission" date="2020-03" db="EMBL/GenBank/DDBJ databases">
        <authorList>
            <person name="Weist P."/>
        </authorList>
    </citation>
    <scope>NUCLEOTIDE SEQUENCE</scope>
</reference>
<dbReference type="Proteomes" id="UP001153269">
    <property type="component" value="Unassembled WGS sequence"/>
</dbReference>
<evidence type="ECO:0000313" key="2">
    <source>
        <dbReference type="EMBL" id="CAB1442889.1"/>
    </source>
</evidence>
<comment type="caution">
    <text evidence="2">The sequence shown here is derived from an EMBL/GenBank/DDBJ whole genome shotgun (WGS) entry which is preliminary data.</text>
</comment>
<proteinExistence type="predicted"/>
<keyword evidence="3" id="KW-1185">Reference proteome</keyword>
<name>A0A9N7V4W3_PLEPL</name>
<feature type="compositionally biased region" description="Polar residues" evidence="1">
    <location>
        <begin position="28"/>
        <end position="41"/>
    </location>
</feature>
<feature type="non-terminal residue" evidence="2">
    <location>
        <position position="177"/>
    </location>
</feature>
<organism evidence="2 3">
    <name type="scientific">Pleuronectes platessa</name>
    <name type="common">European plaice</name>
    <dbReference type="NCBI Taxonomy" id="8262"/>
    <lineage>
        <taxon>Eukaryota</taxon>
        <taxon>Metazoa</taxon>
        <taxon>Chordata</taxon>
        <taxon>Craniata</taxon>
        <taxon>Vertebrata</taxon>
        <taxon>Euteleostomi</taxon>
        <taxon>Actinopterygii</taxon>
        <taxon>Neopterygii</taxon>
        <taxon>Teleostei</taxon>
        <taxon>Neoteleostei</taxon>
        <taxon>Acanthomorphata</taxon>
        <taxon>Carangaria</taxon>
        <taxon>Pleuronectiformes</taxon>
        <taxon>Pleuronectoidei</taxon>
        <taxon>Pleuronectidae</taxon>
        <taxon>Pleuronectes</taxon>
    </lineage>
</organism>
<gene>
    <name evidence="2" type="ORF">PLEPLA_LOCUS30608</name>
</gene>
<dbReference type="AlphaFoldDB" id="A0A9N7V4W3"/>
<feature type="region of interest" description="Disordered" evidence="1">
    <location>
        <begin position="28"/>
        <end position="54"/>
    </location>
</feature>
<evidence type="ECO:0000313" key="3">
    <source>
        <dbReference type="Proteomes" id="UP001153269"/>
    </source>
</evidence>
<dbReference type="EMBL" id="CADEAL010002949">
    <property type="protein sequence ID" value="CAB1442889.1"/>
    <property type="molecule type" value="Genomic_DNA"/>
</dbReference>